<keyword evidence="2" id="KW-1185">Reference proteome</keyword>
<dbReference type="EMBL" id="VUNR01000018">
    <property type="protein sequence ID" value="MSU09192.1"/>
    <property type="molecule type" value="Genomic_DNA"/>
</dbReference>
<organism evidence="1 2">
    <name type="scientific">Anaerovibrio slackiae</name>
    <dbReference type="NCBI Taxonomy" id="2652309"/>
    <lineage>
        <taxon>Bacteria</taxon>
        <taxon>Bacillati</taxon>
        <taxon>Bacillota</taxon>
        <taxon>Negativicutes</taxon>
        <taxon>Selenomonadales</taxon>
        <taxon>Selenomonadaceae</taxon>
        <taxon>Anaerovibrio</taxon>
    </lineage>
</organism>
<protein>
    <submittedName>
        <fullName evidence="1">Uncharacterized protein</fullName>
    </submittedName>
</protein>
<dbReference type="Proteomes" id="UP000433181">
    <property type="component" value="Unassembled WGS sequence"/>
</dbReference>
<accession>A0A6I2UJJ4</accession>
<proteinExistence type="predicted"/>
<dbReference type="RefSeq" id="WP_154407364.1">
    <property type="nucleotide sequence ID" value="NZ_VUNR01000018.1"/>
</dbReference>
<name>A0A6I2UJJ4_9FIRM</name>
<comment type="caution">
    <text evidence="1">The sequence shown here is derived from an EMBL/GenBank/DDBJ whole genome shotgun (WGS) entry which is preliminary data.</text>
</comment>
<gene>
    <name evidence="1" type="ORF">FYJ84_09365</name>
</gene>
<evidence type="ECO:0000313" key="2">
    <source>
        <dbReference type="Proteomes" id="UP000433181"/>
    </source>
</evidence>
<evidence type="ECO:0000313" key="1">
    <source>
        <dbReference type="EMBL" id="MSU09192.1"/>
    </source>
</evidence>
<sequence>MKVTCDPRKITVSQTNLGKALGLTTGRVAQLIKEGVVFRDDNDKSGGVFLVKSVQAYTSFKGKSESDNELDYMAEKAKHEKVKRELSELRLAKEEGRAYDAATVELVMTEMVSNLRTQLLGLPSKLAPILNGADRDRIYDVLTQEIEEKLAELSEYRPEMFMSEEVVENEEAETSE</sequence>
<dbReference type="AlphaFoldDB" id="A0A6I2UJJ4"/>
<dbReference type="GeneID" id="96779130"/>
<reference evidence="1 2" key="1">
    <citation type="submission" date="2019-08" db="EMBL/GenBank/DDBJ databases">
        <title>In-depth cultivation of the pig gut microbiome towards novel bacterial diversity and tailored functional studies.</title>
        <authorList>
            <person name="Wylensek D."/>
            <person name="Hitch T.C.A."/>
            <person name="Clavel T."/>
        </authorList>
    </citation>
    <scope>NUCLEOTIDE SEQUENCE [LARGE SCALE GENOMIC DNA]</scope>
    <source>
        <strain evidence="1 2">WCA-693-APC-5D-A</strain>
    </source>
</reference>